<dbReference type="CDD" id="cd00077">
    <property type="entry name" value="HDc"/>
    <property type="match status" value="1"/>
</dbReference>
<evidence type="ECO:0000313" key="2">
    <source>
        <dbReference type="EMBL" id="TCL61870.1"/>
    </source>
</evidence>
<dbReference type="PANTHER" id="PTHR43155:SF2">
    <property type="entry name" value="CYCLIC DI-GMP PHOSPHODIESTERASE PA4108"/>
    <property type="match status" value="1"/>
</dbReference>
<dbReference type="Pfam" id="PF13487">
    <property type="entry name" value="HD_5"/>
    <property type="match status" value="1"/>
</dbReference>
<dbReference type="InterPro" id="IPR003607">
    <property type="entry name" value="HD/PDEase_dom"/>
</dbReference>
<proteinExistence type="predicted"/>
<dbReference type="PROSITE" id="PS51832">
    <property type="entry name" value="HD_GYP"/>
    <property type="match status" value="1"/>
</dbReference>
<sequence>MKKVRTEELQDGMKLAKTIYSIDGKVLVRQKAELSQSLIQKLKSLGLPAAFIEEPTAANQAKVADLISEALRVDLVSSLSQLDSEIRSGRAATITPNKQRLFALVDEVLANRSQQMGMTDIRFHGDYIYGHSVHVCAIAVKIGALLGYSQAKLADLALGALFHDIGMTQIPLNLLNKTSELTPQERQLIRVHPEHGYAMLRKSAHFSAVATHVAYQHHERYDGTGYPRGLAGDAIHEFARIVAVADVYDALTTEKVYRPAKSATEAFDYIYSRSESDFDPQIVARFAKVIQGAQP</sequence>
<dbReference type="SUPFAM" id="SSF109604">
    <property type="entry name" value="HD-domain/PDEase-like"/>
    <property type="match status" value="1"/>
</dbReference>
<comment type="caution">
    <text evidence="2">The sequence shown here is derived from an EMBL/GenBank/DDBJ whole genome shotgun (WGS) entry which is preliminary data.</text>
</comment>
<organism evidence="2 3">
    <name type="scientific">Hydrogenispora ethanolica</name>
    <dbReference type="NCBI Taxonomy" id="1082276"/>
    <lineage>
        <taxon>Bacteria</taxon>
        <taxon>Bacillati</taxon>
        <taxon>Bacillota</taxon>
        <taxon>Hydrogenispora</taxon>
    </lineage>
</organism>
<dbReference type="EMBL" id="SLUN01000031">
    <property type="protein sequence ID" value="TCL61870.1"/>
    <property type="molecule type" value="Genomic_DNA"/>
</dbReference>
<dbReference type="AlphaFoldDB" id="A0A4R1R8J1"/>
<feature type="domain" description="HD-GYP" evidence="1">
    <location>
        <begin position="102"/>
        <end position="295"/>
    </location>
</feature>
<accession>A0A4R1R8J1</accession>
<dbReference type="Gene3D" id="1.10.3210.10">
    <property type="entry name" value="Hypothetical protein af1432"/>
    <property type="match status" value="1"/>
</dbReference>
<dbReference type="OrthoDB" id="9804747at2"/>
<evidence type="ECO:0000313" key="3">
    <source>
        <dbReference type="Proteomes" id="UP000295008"/>
    </source>
</evidence>
<dbReference type="PANTHER" id="PTHR43155">
    <property type="entry name" value="CYCLIC DI-GMP PHOSPHODIESTERASE PA4108-RELATED"/>
    <property type="match status" value="1"/>
</dbReference>
<dbReference type="Proteomes" id="UP000295008">
    <property type="component" value="Unassembled WGS sequence"/>
</dbReference>
<reference evidence="2 3" key="1">
    <citation type="submission" date="2019-03" db="EMBL/GenBank/DDBJ databases">
        <title>Genomic Encyclopedia of Type Strains, Phase IV (KMG-IV): sequencing the most valuable type-strain genomes for metagenomic binning, comparative biology and taxonomic classification.</title>
        <authorList>
            <person name="Goeker M."/>
        </authorList>
    </citation>
    <scope>NUCLEOTIDE SEQUENCE [LARGE SCALE GENOMIC DNA]</scope>
    <source>
        <strain evidence="2 3">LX-B</strain>
    </source>
</reference>
<dbReference type="RefSeq" id="WP_132016113.1">
    <property type="nucleotide sequence ID" value="NZ_SLUN01000031.1"/>
</dbReference>
<dbReference type="SMART" id="SM00471">
    <property type="entry name" value="HDc"/>
    <property type="match status" value="1"/>
</dbReference>
<evidence type="ECO:0000259" key="1">
    <source>
        <dbReference type="PROSITE" id="PS51832"/>
    </source>
</evidence>
<protein>
    <submittedName>
        <fullName evidence="2">HD domain-containing protein</fullName>
    </submittedName>
</protein>
<name>A0A4R1R8J1_HYDET</name>
<keyword evidence="3" id="KW-1185">Reference proteome</keyword>
<gene>
    <name evidence="2" type="ORF">EDC14_103142</name>
</gene>
<dbReference type="InterPro" id="IPR037522">
    <property type="entry name" value="HD_GYP_dom"/>
</dbReference>